<dbReference type="SUPFAM" id="SSF55060">
    <property type="entry name" value="GHMP Kinase, C-terminal domain"/>
    <property type="match status" value="1"/>
</dbReference>
<evidence type="ECO:0000256" key="1">
    <source>
        <dbReference type="ARBA" id="ARBA00006566"/>
    </source>
</evidence>
<dbReference type="EMBL" id="BARS01051294">
    <property type="protein sequence ID" value="GAG44012.1"/>
    <property type="molecule type" value="Genomic_DNA"/>
</dbReference>
<evidence type="ECO:0000256" key="2">
    <source>
        <dbReference type="ARBA" id="ARBA00022679"/>
    </source>
</evidence>
<dbReference type="InterPro" id="IPR020568">
    <property type="entry name" value="Ribosomal_Su5_D2-typ_SF"/>
</dbReference>
<name>X0Y9Q0_9ZZZZ</name>
<reference evidence="7" key="1">
    <citation type="journal article" date="2014" name="Front. Microbiol.">
        <title>High frequency of phylogenetically diverse reductive dehalogenase-homologous genes in deep subseafloor sedimentary metagenomes.</title>
        <authorList>
            <person name="Kawai M."/>
            <person name="Futagami T."/>
            <person name="Toyoda A."/>
            <person name="Takaki Y."/>
            <person name="Nishi S."/>
            <person name="Hori S."/>
            <person name="Arai W."/>
            <person name="Tsubouchi T."/>
            <person name="Morono Y."/>
            <person name="Uchiyama I."/>
            <person name="Ito T."/>
            <person name="Fujiyama A."/>
            <person name="Inagaki F."/>
            <person name="Takami H."/>
        </authorList>
    </citation>
    <scope>NUCLEOTIDE SEQUENCE</scope>
    <source>
        <strain evidence="7">Expedition CK06-06</strain>
    </source>
</reference>
<comment type="similarity">
    <text evidence="1">Belongs to the GHMP kinase family. GalK subfamily.</text>
</comment>
<evidence type="ECO:0000313" key="7">
    <source>
        <dbReference type="EMBL" id="GAG44012.1"/>
    </source>
</evidence>
<dbReference type="InterPro" id="IPR036554">
    <property type="entry name" value="GHMP_kinase_C_sf"/>
</dbReference>
<accession>X0Y9Q0</accession>
<evidence type="ECO:0000259" key="6">
    <source>
        <dbReference type="Pfam" id="PF00288"/>
    </source>
</evidence>
<dbReference type="AlphaFoldDB" id="X0Y9Q0"/>
<dbReference type="PROSITE" id="PS00627">
    <property type="entry name" value="GHMP_KINASES_ATP"/>
    <property type="match status" value="1"/>
</dbReference>
<evidence type="ECO:0000256" key="4">
    <source>
        <dbReference type="ARBA" id="ARBA00022777"/>
    </source>
</evidence>
<organism evidence="7">
    <name type="scientific">marine sediment metagenome</name>
    <dbReference type="NCBI Taxonomy" id="412755"/>
    <lineage>
        <taxon>unclassified sequences</taxon>
        <taxon>metagenomes</taxon>
        <taxon>ecological metagenomes</taxon>
    </lineage>
</organism>
<feature type="non-terminal residue" evidence="7">
    <location>
        <position position="236"/>
    </location>
</feature>
<dbReference type="Gene3D" id="3.30.70.890">
    <property type="entry name" value="GHMP kinase, C-terminal domain"/>
    <property type="match status" value="1"/>
</dbReference>
<protein>
    <recommendedName>
        <fullName evidence="6">GHMP kinase N-terminal domain-containing protein</fullName>
    </recommendedName>
</protein>
<dbReference type="PRINTS" id="PR00959">
    <property type="entry name" value="MEVGALKINASE"/>
</dbReference>
<dbReference type="Pfam" id="PF00288">
    <property type="entry name" value="GHMP_kinases_N"/>
    <property type="match status" value="1"/>
</dbReference>
<dbReference type="GO" id="GO:0004335">
    <property type="term" value="F:galactokinase activity"/>
    <property type="evidence" value="ECO:0007669"/>
    <property type="project" value="InterPro"/>
</dbReference>
<dbReference type="GO" id="GO:0005524">
    <property type="term" value="F:ATP binding"/>
    <property type="evidence" value="ECO:0007669"/>
    <property type="project" value="UniProtKB-KW"/>
</dbReference>
<dbReference type="InterPro" id="IPR006204">
    <property type="entry name" value="GHMP_kinase_N_dom"/>
</dbReference>
<keyword evidence="4" id="KW-0418">Kinase</keyword>
<dbReference type="InterPro" id="IPR000705">
    <property type="entry name" value="Galactokinase"/>
</dbReference>
<dbReference type="SUPFAM" id="SSF54211">
    <property type="entry name" value="Ribosomal protein S5 domain 2-like"/>
    <property type="match status" value="1"/>
</dbReference>
<dbReference type="PANTHER" id="PTHR10457:SF7">
    <property type="entry name" value="GALACTOKINASE-RELATED"/>
    <property type="match status" value="1"/>
</dbReference>
<evidence type="ECO:0000256" key="5">
    <source>
        <dbReference type="ARBA" id="ARBA00022840"/>
    </source>
</evidence>
<proteinExistence type="inferred from homology"/>
<feature type="non-terminal residue" evidence="7">
    <location>
        <position position="1"/>
    </location>
</feature>
<dbReference type="GO" id="GO:0005829">
    <property type="term" value="C:cytosol"/>
    <property type="evidence" value="ECO:0007669"/>
    <property type="project" value="TreeGrafter"/>
</dbReference>
<feature type="domain" description="GHMP kinase N-terminal" evidence="6">
    <location>
        <begin position="16"/>
        <end position="102"/>
    </location>
</feature>
<dbReference type="PRINTS" id="PR00473">
    <property type="entry name" value="GALCTOKINASE"/>
</dbReference>
<dbReference type="Gene3D" id="3.30.230.10">
    <property type="match status" value="1"/>
</dbReference>
<dbReference type="InterPro" id="IPR014721">
    <property type="entry name" value="Ribsml_uS5_D2-typ_fold_subgr"/>
</dbReference>
<keyword evidence="5" id="KW-0067">ATP-binding</keyword>
<comment type="caution">
    <text evidence="7">The sequence shown here is derived from an EMBL/GenBank/DDBJ whole genome shotgun (WGS) entry which is preliminary data.</text>
</comment>
<keyword evidence="2" id="KW-0808">Transferase</keyword>
<gene>
    <name evidence="7" type="ORF">S01H1_76433</name>
</gene>
<dbReference type="GO" id="GO:0006012">
    <property type="term" value="P:galactose metabolic process"/>
    <property type="evidence" value="ECO:0007669"/>
    <property type="project" value="InterPro"/>
</dbReference>
<keyword evidence="3" id="KW-0547">Nucleotide-binding</keyword>
<evidence type="ECO:0000256" key="3">
    <source>
        <dbReference type="ARBA" id="ARBA00022741"/>
    </source>
</evidence>
<dbReference type="PANTHER" id="PTHR10457">
    <property type="entry name" value="MEVALONATE KINASE/GALACTOKINASE"/>
    <property type="match status" value="1"/>
</dbReference>
<dbReference type="InterPro" id="IPR006203">
    <property type="entry name" value="GHMP_knse_ATP-bd_CS"/>
</dbReference>
<sequence>DLNDIRRHPTENWSNYQRGVAHFLQEAGHRLVGMDAVLTSNVPVGAGLSSSAAIEVAAAWAFAGLSGIEPDRVQIARLCQQAEHEFAGVPCGIMDQFIVALGRQHHALLLDCRSLAVQHVLLPATVRVVVADTGVRRELAGSAYAERRAQCEEAARRFGVPALRDVTVEMLITRADTLPEAVRARARHIVSENERVLNAVADLRRGDVAVFGRLMNESHRSLRDDYEVSGPELDAM</sequence>